<dbReference type="Gene3D" id="3.60.21.10">
    <property type="match status" value="1"/>
</dbReference>
<dbReference type="SUPFAM" id="SSF56300">
    <property type="entry name" value="Metallo-dependent phosphatases"/>
    <property type="match status" value="1"/>
</dbReference>
<feature type="domain" description="Calcineurin-like phosphoesterase" evidence="2">
    <location>
        <begin position="2"/>
        <end position="147"/>
    </location>
</feature>
<dbReference type="GO" id="GO:0016787">
    <property type="term" value="F:hydrolase activity"/>
    <property type="evidence" value="ECO:0007669"/>
    <property type="project" value="UniProtKB-UniRule"/>
</dbReference>
<dbReference type="AlphaFoldDB" id="A0A7J3LZR9"/>
<dbReference type="InterPro" id="IPR041802">
    <property type="entry name" value="MPP_YfcE"/>
</dbReference>
<proteinExistence type="inferred from homology"/>
<reference evidence="3" key="1">
    <citation type="journal article" date="2020" name="mSystems">
        <title>Genome- and Community-Level Interaction Insights into Carbon Utilization and Element Cycling Functions of Hydrothermarchaeota in Hydrothermal Sediment.</title>
        <authorList>
            <person name="Zhou Z."/>
            <person name="Liu Y."/>
            <person name="Xu W."/>
            <person name="Pan J."/>
            <person name="Luo Z.H."/>
            <person name="Li M."/>
        </authorList>
    </citation>
    <scope>NUCLEOTIDE SEQUENCE [LARGE SCALE GENOMIC DNA]</scope>
    <source>
        <strain evidence="3">SpSt-587</strain>
    </source>
</reference>
<evidence type="ECO:0000256" key="1">
    <source>
        <dbReference type="RuleBase" id="RU362039"/>
    </source>
</evidence>
<dbReference type="NCBIfam" id="TIGR00040">
    <property type="entry name" value="yfcE"/>
    <property type="match status" value="1"/>
</dbReference>
<name>A0A7J3LZR9_ARCFL</name>
<keyword evidence="1" id="KW-0479">Metal-binding</keyword>
<dbReference type="Pfam" id="PF12850">
    <property type="entry name" value="Metallophos_2"/>
    <property type="match status" value="1"/>
</dbReference>
<dbReference type="EC" id="3.1.4.-" evidence="1"/>
<organism evidence="3">
    <name type="scientific">Archaeoglobus fulgidus</name>
    <dbReference type="NCBI Taxonomy" id="2234"/>
    <lineage>
        <taxon>Archaea</taxon>
        <taxon>Methanobacteriati</taxon>
        <taxon>Methanobacteriota</taxon>
        <taxon>Archaeoglobi</taxon>
        <taxon>Archaeoglobales</taxon>
        <taxon>Archaeoglobaceae</taxon>
        <taxon>Archaeoglobus</taxon>
    </lineage>
</organism>
<evidence type="ECO:0000259" key="2">
    <source>
        <dbReference type="Pfam" id="PF12850"/>
    </source>
</evidence>
<dbReference type="GO" id="GO:0046872">
    <property type="term" value="F:metal ion binding"/>
    <property type="evidence" value="ECO:0007669"/>
    <property type="project" value="UniProtKB-KW"/>
</dbReference>
<dbReference type="EMBL" id="DSYZ01000013">
    <property type="protein sequence ID" value="HGT82206.1"/>
    <property type="molecule type" value="Genomic_DNA"/>
</dbReference>
<evidence type="ECO:0000313" key="3">
    <source>
        <dbReference type="EMBL" id="HGT82206.1"/>
    </source>
</evidence>
<dbReference type="InterPro" id="IPR024654">
    <property type="entry name" value="Calcineurin-like_PHP_lpxH"/>
</dbReference>
<dbReference type="InterPro" id="IPR029052">
    <property type="entry name" value="Metallo-depent_PP-like"/>
</dbReference>
<comment type="similarity">
    <text evidence="1">Belongs to the metallophosphoesterase superfamily. YfcE family.</text>
</comment>
<comment type="caution">
    <text evidence="3">The sequence shown here is derived from an EMBL/GenBank/DDBJ whole genome shotgun (WGS) entry which is preliminary data.</text>
</comment>
<accession>A0A7J3LZR9</accession>
<sequence length="176" mass="20229">MMKIIALADTHLREWGIPKKLEKLLSVADFVVHAGDFTSYEVYRRFADFNLIAVRGNSDDERVKSELDEVAKFEVGRFRLGVVHSGNYVNDFHDLIYKAMELEVDVLIFGHLHRFVIEKRKGIVAICPGSPTQPRMSVASCAEIEVEREKISFKHHVVQPIFCSMEVKSFEDRCWG</sequence>
<dbReference type="InterPro" id="IPR000979">
    <property type="entry name" value="Phosphodiesterase_MJ0936/Vps29"/>
</dbReference>
<dbReference type="CDD" id="cd00841">
    <property type="entry name" value="MPP_YfcE"/>
    <property type="match status" value="1"/>
</dbReference>
<comment type="cofactor">
    <cofactor evidence="1">
        <name>a divalent metal cation</name>
        <dbReference type="ChEBI" id="CHEBI:60240"/>
    </cofactor>
</comment>
<dbReference type="PANTHER" id="PTHR11124">
    <property type="entry name" value="VACUOLAR SORTING PROTEIN VPS29"/>
    <property type="match status" value="1"/>
</dbReference>
<gene>
    <name evidence="3" type="ORF">ENT52_00510</name>
</gene>
<protein>
    <recommendedName>
        <fullName evidence="1">Phosphoesterase</fullName>
        <ecNumber evidence="1">3.1.4.-</ecNumber>
    </recommendedName>
</protein>